<dbReference type="AlphaFoldDB" id="A0A345Y692"/>
<dbReference type="InterPro" id="IPR021878">
    <property type="entry name" value="TgpA_N"/>
</dbReference>
<feature type="transmembrane region" description="Helical" evidence="1">
    <location>
        <begin position="174"/>
        <end position="195"/>
    </location>
</feature>
<feature type="domain" description="Transglutaminase-like" evidence="2">
    <location>
        <begin position="437"/>
        <end position="509"/>
    </location>
</feature>
<feature type="transmembrane region" description="Helical" evidence="1">
    <location>
        <begin position="104"/>
        <end position="121"/>
    </location>
</feature>
<name>A0A345Y692_9NEIS</name>
<dbReference type="SUPFAM" id="SSF54001">
    <property type="entry name" value="Cysteine proteinases"/>
    <property type="match status" value="1"/>
</dbReference>
<feature type="transmembrane region" description="Helical" evidence="1">
    <location>
        <begin position="207"/>
        <end position="225"/>
    </location>
</feature>
<dbReference type="Proteomes" id="UP000254537">
    <property type="component" value="Chromosome"/>
</dbReference>
<accession>A0A345Y692</accession>
<dbReference type="InterPro" id="IPR002931">
    <property type="entry name" value="Transglutaminase-like"/>
</dbReference>
<sequence>MARAARRKARPTLAFAPARCRHRCAPASARRGAGRARVLRKAVVSGVVQPDVTRSAASAVLAAVAVAGAPLVFFLPGWVGALFVAMLVARGLTLSRGMGLPPRWLLALVVTVPVGLLWLSLNTLVGREGGVALFLLLLGFKALETHTLRDWQVLLALGFFLAATPLLFDQSPLAALWLMLTIASLTVAMAQLAGFSLHGGARAAGRAMALGLPLALLLFLLVPRLPGPLWNLPRSDNSATTGLAEEMAPGSIGRLIPNRAPAFTVVFDGRTPPPSARYWRVRVLDAFDGRAWRYADRVTTRESAVTGGEPLDYWLTATPDKGRLPALDWPIALPQGVRAAPGSLYQMAVPANEAVRIRGRSAGGRVLHEALSPAQRAFYLALPPGNPRTLAEARQSRAAAVSDSTWLKASLDRFRLQWFRYTLEPPPLAGDIVDGFLFETRAGFCEHYAGSLAFLARAAGIPSRVVVGYQGGEYNEVGRFWQVRSSDAHAWAELWLAEEGGWVRVDPTAAVSPERIEAGAAPTLPAARPSLPVVGAAAPDWLRGLEQRWMAARFGWEQWVVGFDAERQRALFAGLGLGQGVGVASVLRGLLAGGALALLPLLWWAWRRRSQAPPLVRAWRRLRHKLAVAGIRVQDSDGPLEMRSRAKSLPDDDFRRVEALLKAYVALRYRSRDADPAAERAWCRAVARLRLVKMRA</sequence>
<dbReference type="InterPro" id="IPR052901">
    <property type="entry name" value="Bact_TGase-like"/>
</dbReference>
<keyword evidence="1" id="KW-0812">Transmembrane</keyword>
<feature type="transmembrane region" description="Helical" evidence="1">
    <location>
        <begin position="59"/>
        <end position="92"/>
    </location>
</feature>
<feature type="transmembrane region" description="Helical" evidence="1">
    <location>
        <begin position="586"/>
        <end position="606"/>
    </location>
</feature>
<dbReference type="Gene3D" id="3.10.620.30">
    <property type="match status" value="1"/>
</dbReference>
<dbReference type="Pfam" id="PF13559">
    <property type="entry name" value="DUF4129"/>
    <property type="match status" value="1"/>
</dbReference>
<evidence type="ECO:0000256" key="1">
    <source>
        <dbReference type="SAM" id="Phobius"/>
    </source>
</evidence>
<dbReference type="Pfam" id="PF01841">
    <property type="entry name" value="Transglut_core"/>
    <property type="match status" value="1"/>
</dbReference>
<proteinExistence type="predicted"/>
<feature type="transmembrane region" description="Helical" evidence="1">
    <location>
        <begin position="151"/>
        <end position="168"/>
    </location>
</feature>
<dbReference type="SMART" id="SM00460">
    <property type="entry name" value="TGc"/>
    <property type="match status" value="1"/>
</dbReference>
<dbReference type="Pfam" id="PF11992">
    <property type="entry name" value="TgpA_N"/>
    <property type="match status" value="1"/>
</dbReference>
<evidence type="ECO:0000313" key="4">
    <source>
        <dbReference type="Proteomes" id="UP000254537"/>
    </source>
</evidence>
<dbReference type="InterPro" id="IPR038765">
    <property type="entry name" value="Papain-like_cys_pep_sf"/>
</dbReference>
<dbReference type="EMBL" id="CP031337">
    <property type="protein sequence ID" value="AXK39444.1"/>
    <property type="molecule type" value="Genomic_DNA"/>
</dbReference>
<evidence type="ECO:0000259" key="2">
    <source>
        <dbReference type="SMART" id="SM00460"/>
    </source>
</evidence>
<evidence type="ECO:0000313" key="3">
    <source>
        <dbReference type="EMBL" id="AXK39444.1"/>
    </source>
</evidence>
<protein>
    <submittedName>
        <fullName evidence="3">DUF3488 domain-containing protein</fullName>
    </submittedName>
</protein>
<dbReference type="InterPro" id="IPR025403">
    <property type="entry name" value="TgpA-like_C"/>
</dbReference>
<keyword evidence="1" id="KW-0472">Membrane</keyword>
<dbReference type="PANTHER" id="PTHR42736">
    <property type="entry name" value="PROTEIN-GLUTAMINE GAMMA-GLUTAMYLTRANSFERASE"/>
    <property type="match status" value="1"/>
</dbReference>
<reference evidence="3 4" key="1">
    <citation type="submission" date="2018-07" db="EMBL/GenBank/DDBJ databases">
        <title>Crenobacter cavernae sp. nov., isolated from a karst cave.</title>
        <authorList>
            <person name="Zhu H."/>
        </authorList>
    </citation>
    <scope>NUCLEOTIDE SEQUENCE [LARGE SCALE GENOMIC DNA]</scope>
    <source>
        <strain evidence="3 4">K1W11S-77</strain>
    </source>
</reference>
<organism evidence="3 4">
    <name type="scientific">Crenobacter cavernae</name>
    <dbReference type="NCBI Taxonomy" id="2290923"/>
    <lineage>
        <taxon>Bacteria</taxon>
        <taxon>Pseudomonadati</taxon>
        <taxon>Pseudomonadota</taxon>
        <taxon>Betaproteobacteria</taxon>
        <taxon>Neisseriales</taxon>
        <taxon>Neisseriaceae</taxon>
        <taxon>Crenobacter</taxon>
    </lineage>
</organism>
<dbReference type="OrthoDB" id="9804872at2"/>
<keyword evidence="1" id="KW-1133">Transmembrane helix</keyword>
<dbReference type="PANTHER" id="PTHR42736:SF1">
    <property type="entry name" value="PROTEIN-GLUTAMINE GAMMA-GLUTAMYLTRANSFERASE"/>
    <property type="match status" value="1"/>
</dbReference>
<gene>
    <name evidence="3" type="ORF">DWG20_08370</name>
</gene>
<dbReference type="KEGG" id="ccah:DWG20_08370"/>